<dbReference type="Gene3D" id="6.20.270.10">
    <property type="match status" value="1"/>
</dbReference>
<evidence type="ECO:0000256" key="9">
    <source>
        <dbReference type="RuleBase" id="RU369076"/>
    </source>
</evidence>
<comment type="subunit">
    <text evidence="9">Component of the RZZ complex.</text>
</comment>
<protein>
    <recommendedName>
        <fullName evidence="9">Protein zwilch</fullName>
    </recommendedName>
</protein>
<keyword evidence="8 9" id="KW-0137">Centromere</keyword>
<evidence type="ECO:0000256" key="6">
    <source>
        <dbReference type="ARBA" id="ARBA00022838"/>
    </source>
</evidence>
<sequence length="595" mass="67213">MGSKVILRAKEFCSVLRSLQDESSNDSHTFEEDVSVGKMNGDKIAIVSMYCGNQTIFVCEKAVPEVCQPENQQMMETSNCDDDDGAENDGADDADALQTEVMPQPLTIMKARVLLSWYTLSLNPGMSIVDKHPALHPLWVRCDMSDPAGTTWLGAEPVYVDTKITAIKLYSITCKGSSVDKRSFVTLEELKQEHKKRHNSSSIGIKGSARFSLFGSTVVENTTIESQSSVTVDLKWSHVESVLEVPPLSSTATLNIKVATGDMRSPMFDMYRELEFLQTLADGLRTGETEWMEPLESVSAVNLTKTYLEELQNTAKAPQEQAAKTPGTTRMKSDTDTPIFNSFLERGDLDFVEQLWVRMRKSVTSYQDIGDCLKLIINALRYGDIKPWIHRDSNSSLSKLILQSYHQQVDHVSLTGITPVSMLLEMGLDKIRKDYINYLIGEELTTLNHLWYYLNTEVDLQEQVIRLRKLHHLLDIIVTCSTFLCLPYDRLFHLTQSCLQYYKTAAYDEEHEFKLQIKPAMISHFYQKEHPIMWGVEVSSGHSASEVRTTLQLSDRPLVDHVIFDADDPVETAGRDCEEPAFFSTMLCCSLVKFA</sequence>
<keyword evidence="5 9" id="KW-0498">Mitosis</keyword>
<comment type="function">
    <text evidence="9">Essential component of the mitotic checkpoint, which prevents cells from prematurely exiting mitosis. Required for the assembly of the dynein-dynactin and MAD1-MAD2 complexes onto kinetochores. Its function related to the spindle assembly machinery is proposed to depend on its association in the mitotic RZZ complex.</text>
</comment>
<dbReference type="Gene3D" id="2.20.25.230">
    <property type="match status" value="1"/>
</dbReference>
<dbReference type="Gene3D" id="1.20.58.730">
    <property type="match status" value="1"/>
</dbReference>
<dbReference type="PANTHER" id="PTHR15995">
    <property type="entry name" value="PROTEIN ZWILCH HOMOLOG"/>
    <property type="match status" value="1"/>
</dbReference>
<dbReference type="EMBL" id="CM012442">
    <property type="protein sequence ID" value="RVE71810.1"/>
    <property type="molecule type" value="Genomic_DNA"/>
</dbReference>
<comment type="similarity">
    <text evidence="2 9">Belongs to the ZWILCH family.</text>
</comment>
<evidence type="ECO:0000256" key="4">
    <source>
        <dbReference type="ARBA" id="ARBA00022618"/>
    </source>
</evidence>
<comment type="subcellular location">
    <subcellularLocation>
        <location evidence="1 9">Chromosome</location>
        <location evidence="1 9">Centromere</location>
        <location evidence="1 9">Kinetochore</location>
    </subcellularLocation>
</comment>
<organism evidence="10 11">
    <name type="scientific">Oryzias javanicus</name>
    <name type="common">Javanese ricefish</name>
    <name type="synonym">Aplocheilus javanicus</name>
    <dbReference type="NCBI Taxonomy" id="123683"/>
    <lineage>
        <taxon>Eukaryota</taxon>
        <taxon>Metazoa</taxon>
        <taxon>Chordata</taxon>
        <taxon>Craniata</taxon>
        <taxon>Vertebrata</taxon>
        <taxon>Euteleostomi</taxon>
        <taxon>Actinopterygii</taxon>
        <taxon>Neopterygii</taxon>
        <taxon>Teleostei</taxon>
        <taxon>Neoteleostei</taxon>
        <taxon>Acanthomorphata</taxon>
        <taxon>Ovalentaria</taxon>
        <taxon>Atherinomorphae</taxon>
        <taxon>Beloniformes</taxon>
        <taxon>Adrianichthyidae</taxon>
        <taxon>Oryziinae</taxon>
        <taxon>Oryzias</taxon>
    </lineage>
</organism>
<dbReference type="GO" id="GO:0051301">
    <property type="term" value="P:cell division"/>
    <property type="evidence" value="ECO:0007669"/>
    <property type="project" value="UniProtKB-UniRule"/>
</dbReference>
<evidence type="ECO:0000256" key="2">
    <source>
        <dbReference type="ARBA" id="ARBA00009062"/>
    </source>
</evidence>
<name>A0A3S2PNV5_ORYJA</name>
<dbReference type="Gene3D" id="1.10.287.1880">
    <property type="match status" value="1"/>
</dbReference>
<keyword evidence="6 9" id="KW-0995">Kinetochore</keyword>
<evidence type="ECO:0000256" key="5">
    <source>
        <dbReference type="ARBA" id="ARBA00022776"/>
    </source>
</evidence>
<dbReference type="PANTHER" id="PTHR15995:SF1">
    <property type="entry name" value="PROTEIN ZWILCH HOMOLOG"/>
    <property type="match status" value="1"/>
</dbReference>
<dbReference type="GO" id="GO:0034501">
    <property type="term" value="P:protein localization to kinetochore"/>
    <property type="evidence" value="ECO:0007669"/>
    <property type="project" value="UniProtKB-UniRule"/>
</dbReference>
<keyword evidence="7 9" id="KW-0131">Cell cycle</keyword>
<accession>A0A3S2PNV5</accession>
<dbReference type="AlphaFoldDB" id="A0A3S2PNV5"/>
<dbReference type="GO" id="GO:1990423">
    <property type="term" value="C:RZZ complex"/>
    <property type="evidence" value="ECO:0007669"/>
    <property type="project" value="UniProtKB-UniRule"/>
</dbReference>
<dbReference type="Gene3D" id="6.10.140.520">
    <property type="match status" value="1"/>
</dbReference>
<dbReference type="InterPro" id="IPR018630">
    <property type="entry name" value="Zwilch"/>
</dbReference>
<keyword evidence="4 9" id="KW-0132">Cell division</keyword>
<evidence type="ECO:0000256" key="8">
    <source>
        <dbReference type="ARBA" id="ARBA00023328"/>
    </source>
</evidence>
<dbReference type="OrthoDB" id="5556307at2759"/>
<evidence type="ECO:0000313" key="10">
    <source>
        <dbReference type="EMBL" id="RVE71810.1"/>
    </source>
</evidence>
<dbReference type="Pfam" id="PF09817">
    <property type="entry name" value="Zwilch"/>
    <property type="match status" value="1"/>
</dbReference>
<reference evidence="10 11" key="2">
    <citation type="submission" date="2019-01" db="EMBL/GenBank/DDBJ databases">
        <title>A chromosome length genome reference of the Java medaka (oryzias javanicus).</title>
        <authorList>
            <person name="Herpin A."/>
            <person name="Takehana Y."/>
            <person name="Naruse K."/>
            <person name="Ansai S."/>
            <person name="Kawaguchi M."/>
        </authorList>
    </citation>
    <scope>NUCLEOTIDE SEQUENCE [LARGE SCALE GENOMIC DNA]</scope>
    <source>
        <strain evidence="10">RS831</strain>
        <tissue evidence="10">Whole body</tissue>
    </source>
</reference>
<evidence type="ECO:0000256" key="3">
    <source>
        <dbReference type="ARBA" id="ARBA00022454"/>
    </source>
</evidence>
<dbReference type="GO" id="GO:0007094">
    <property type="term" value="P:mitotic spindle assembly checkpoint signaling"/>
    <property type="evidence" value="ECO:0007669"/>
    <property type="project" value="UniProtKB-UniRule"/>
</dbReference>
<evidence type="ECO:0000313" key="11">
    <source>
        <dbReference type="Proteomes" id="UP000283210"/>
    </source>
</evidence>
<evidence type="ECO:0000256" key="7">
    <source>
        <dbReference type="ARBA" id="ARBA00023306"/>
    </source>
</evidence>
<gene>
    <name evidence="10" type="ORF">OJAV_G00055320</name>
</gene>
<keyword evidence="3 9" id="KW-0158">Chromosome</keyword>
<evidence type="ECO:0000256" key="1">
    <source>
        <dbReference type="ARBA" id="ARBA00004629"/>
    </source>
</evidence>
<dbReference type="OMA" id="PARTTWF"/>
<proteinExistence type="inferred from homology"/>
<reference evidence="10 11" key="1">
    <citation type="submission" date="2018-11" db="EMBL/GenBank/DDBJ databases">
        <authorList>
            <person name="Lopez-Roques C."/>
            <person name="Donnadieu C."/>
            <person name="Bouchez O."/>
            <person name="Klopp C."/>
            <person name="Cabau C."/>
            <person name="Zahm M."/>
        </authorList>
    </citation>
    <scope>NUCLEOTIDE SEQUENCE [LARGE SCALE GENOMIC DNA]</scope>
    <source>
        <strain evidence="10">RS831</strain>
        <tissue evidence="10">Whole body</tissue>
    </source>
</reference>
<dbReference type="Proteomes" id="UP000283210">
    <property type="component" value="Chromosome 6"/>
</dbReference>
<keyword evidence="11" id="KW-1185">Reference proteome</keyword>